<evidence type="ECO:0000256" key="1">
    <source>
        <dbReference type="SAM" id="MobiDB-lite"/>
    </source>
</evidence>
<dbReference type="EMBL" id="CAUYUJ010015505">
    <property type="protein sequence ID" value="CAK0854921.1"/>
    <property type="molecule type" value="Genomic_DNA"/>
</dbReference>
<proteinExistence type="predicted"/>
<name>A0ABN9UAU6_9DINO</name>
<evidence type="ECO:0000313" key="2">
    <source>
        <dbReference type="EMBL" id="CAK0854921.1"/>
    </source>
</evidence>
<keyword evidence="3" id="KW-1185">Reference proteome</keyword>
<gene>
    <name evidence="2" type="ORF">PCOR1329_LOCUS45812</name>
</gene>
<evidence type="ECO:0000313" key="3">
    <source>
        <dbReference type="Proteomes" id="UP001189429"/>
    </source>
</evidence>
<dbReference type="Proteomes" id="UP001189429">
    <property type="component" value="Unassembled WGS sequence"/>
</dbReference>
<comment type="caution">
    <text evidence="2">The sequence shown here is derived from an EMBL/GenBank/DDBJ whole genome shotgun (WGS) entry which is preliminary data.</text>
</comment>
<feature type="compositionally biased region" description="Basic and acidic residues" evidence="1">
    <location>
        <begin position="79"/>
        <end position="89"/>
    </location>
</feature>
<protein>
    <submittedName>
        <fullName evidence="2">Uncharacterized protein</fullName>
    </submittedName>
</protein>
<accession>A0ABN9UAU6</accession>
<organism evidence="2 3">
    <name type="scientific">Prorocentrum cordatum</name>
    <dbReference type="NCBI Taxonomy" id="2364126"/>
    <lineage>
        <taxon>Eukaryota</taxon>
        <taxon>Sar</taxon>
        <taxon>Alveolata</taxon>
        <taxon>Dinophyceae</taxon>
        <taxon>Prorocentrales</taxon>
        <taxon>Prorocentraceae</taxon>
        <taxon>Prorocentrum</taxon>
    </lineage>
</organism>
<sequence>MSNGELVQAHDVAGNDLVDDLAKQTARRGAIPRAQVQLVRAVAARLRDAAVWIGRTTVYANRCTLDVLAPVDTGSKRQCARDSEAEGPRRARGCKGKAAPADGAREPGGQAAQRDVRLAPPSGAGRPAGGQPGRPAAAATCCGGLAPREDQEGQGGGTPGGCPRRGTPGGLAV</sequence>
<feature type="region of interest" description="Disordered" evidence="1">
    <location>
        <begin position="74"/>
        <end position="173"/>
    </location>
</feature>
<reference evidence="2" key="1">
    <citation type="submission" date="2023-10" db="EMBL/GenBank/DDBJ databases">
        <authorList>
            <person name="Chen Y."/>
            <person name="Shah S."/>
            <person name="Dougan E. K."/>
            <person name="Thang M."/>
            <person name="Chan C."/>
        </authorList>
    </citation>
    <scope>NUCLEOTIDE SEQUENCE [LARGE SCALE GENOMIC DNA]</scope>
</reference>